<keyword evidence="3" id="KW-1185">Reference proteome</keyword>
<accession>A0A0K9PDS3</accession>
<reference evidence="3" key="1">
    <citation type="journal article" date="2016" name="Nature">
        <title>The genome of the seagrass Zostera marina reveals angiosperm adaptation to the sea.</title>
        <authorList>
            <person name="Olsen J.L."/>
            <person name="Rouze P."/>
            <person name="Verhelst B."/>
            <person name="Lin Y.-C."/>
            <person name="Bayer T."/>
            <person name="Collen J."/>
            <person name="Dattolo E."/>
            <person name="De Paoli E."/>
            <person name="Dittami S."/>
            <person name="Maumus F."/>
            <person name="Michel G."/>
            <person name="Kersting A."/>
            <person name="Lauritano C."/>
            <person name="Lohaus R."/>
            <person name="Toepel M."/>
            <person name="Tonon T."/>
            <person name="Vanneste K."/>
            <person name="Amirebrahimi M."/>
            <person name="Brakel J."/>
            <person name="Bostroem C."/>
            <person name="Chovatia M."/>
            <person name="Grimwood J."/>
            <person name="Jenkins J.W."/>
            <person name="Jueterbock A."/>
            <person name="Mraz A."/>
            <person name="Stam W.T."/>
            <person name="Tice H."/>
            <person name="Bornberg-Bauer E."/>
            <person name="Green P.J."/>
            <person name="Pearson G.A."/>
            <person name="Procaccini G."/>
            <person name="Duarte C.M."/>
            <person name="Schmutz J."/>
            <person name="Reusch T.B.H."/>
            <person name="Van de Peer Y."/>
        </authorList>
    </citation>
    <scope>NUCLEOTIDE SEQUENCE [LARGE SCALE GENOMIC DNA]</scope>
    <source>
        <strain evidence="3">cv. Finnish</strain>
    </source>
</reference>
<organism evidence="2 3">
    <name type="scientific">Zostera marina</name>
    <name type="common">Eelgrass</name>
    <dbReference type="NCBI Taxonomy" id="29655"/>
    <lineage>
        <taxon>Eukaryota</taxon>
        <taxon>Viridiplantae</taxon>
        <taxon>Streptophyta</taxon>
        <taxon>Embryophyta</taxon>
        <taxon>Tracheophyta</taxon>
        <taxon>Spermatophyta</taxon>
        <taxon>Magnoliopsida</taxon>
        <taxon>Liliopsida</taxon>
        <taxon>Zosteraceae</taxon>
        <taxon>Zostera</taxon>
    </lineage>
</organism>
<name>A0A0K9PDS3_ZOSMR</name>
<evidence type="ECO:0000313" key="2">
    <source>
        <dbReference type="EMBL" id="KMZ67096.1"/>
    </source>
</evidence>
<feature type="domain" description="Retrotransposon gag" evidence="1">
    <location>
        <begin position="2"/>
        <end position="81"/>
    </location>
</feature>
<protein>
    <recommendedName>
        <fullName evidence="1">Retrotransposon gag domain-containing protein</fullName>
    </recommendedName>
</protein>
<dbReference type="EMBL" id="LFYR01000932">
    <property type="protein sequence ID" value="KMZ67096.1"/>
    <property type="molecule type" value="Genomic_DNA"/>
</dbReference>
<sequence>MNWYVNLPINNISNFEELHHRFLEAFSHLIRRKTQQGALLNVRQKMSETLREYVKRFAKTLNKVERPSDSAIIMAFKAGLRSTRFAVKIAENPPIDIADLFEKAYCAMDVEEMLEKKYKEFKIPVSTPILNKNNFSVKPKENQRNRFLELQNILPPAKPMNEATAQFRNNGKYCEYHKDKRHKPKNAGFWQES</sequence>
<dbReference type="OrthoDB" id="693243at2759"/>
<gene>
    <name evidence="2" type="ORF">ZOSMA_27G01510</name>
</gene>
<dbReference type="OMA" id="KMAVIAF"/>
<dbReference type="PANTHER" id="PTHR33223:SF10">
    <property type="entry name" value="AMINOTRANSFERASE-LIKE PLANT MOBILE DOMAIN-CONTAINING PROTEIN"/>
    <property type="match status" value="1"/>
</dbReference>
<dbReference type="Pfam" id="PF03732">
    <property type="entry name" value="Retrotrans_gag"/>
    <property type="match status" value="1"/>
</dbReference>
<comment type="caution">
    <text evidence="2">The sequence shown here is derived from an EMBL/GenBank/DDBJ whole genome shotgun (WGS) entry which is preliminary data.</text>
</comment>
<proteinExistence type="predicted"/>
<dbReference type="STRING" id="29655.A0A0K9PDS3"/>
<dbReference type="PANTHER" id="PTHR33223">
    <property type="entry name" value="CCHC-TYPE DOMAIN-CONTAINING PROTEIN"/>
    <property type="match status" value="1"/>
</dbReference>
<dbReference type="AlphaFoldDB" id="A0A0K9PDS3"/>
<evidence type="ECO:0000259" key="1">
    <source>
        <dbReference type="Pfam" id="PF03732"/>
    </source>
</evidence>
<dbReference type="InterPro" id="IPR005162">
    <property type="entry name" value="Retrotrans_gag_dom"/>
</dbReference>
<evidence type="ECO:0000313" key="3">
    <source>
        <dbReference type="Proteomes" id="UP000036987"/>
    </source>
</evidence>
<dbReference type="Proteomes" id="UP000036987">
    <property type="component" value="Unassembled WGS sequence"/>
</dbReference>